<name>A0A1H5UJR3_9SPHI</name>
<dbReference type="OrthoDB" id="2871523at2"/>
<evidence type="ECO:0000313" key="1">
    <source>
        <dbReference type="EMBL" id="SEF75255.1"/>
    </source>
</evidence>
<proteinExistence type="predicted"/>
<dbReference type="EMBL" id="FNUT01000002">
    <property type="protein sequence ID" value="SEF75255.1"/>
    <property type="molecule type" value="Genomic_DNA"/>
</dbReference>
<evidence type="ECO:0000313" key="2">
    <source>
        <dbReference type="Proteomes" id="UP000236731"/>
    </source>
</evidence>
<reference evidence="2" key="1">
    <citation type="submission" date="2016-10" db="EMBL/GenBank/DDBJ databases">
        <authorList>
            <person name="Varghese N."/>
            <person name="Submissions S."/>
        </authorList>
    </citation>
    <scope>NUCLEOTIDE SEQUENCE [LARGE SCALE GENOMIC DNA]</scope>
    <source>
        <strain evidence="2">DSM 22361</strain>
    </source>
</reference>
<dbReference type="InterPro" id="IPR029068">
    <property type="entry name" value="Glyas_Bleomycin-R_OHBP_Dase"/>
</dbReference>
<dbReference type="Gene3D" id="3.10.180.10">
    <property type="entry name" value="2,3-Dihydroxybiphenyl 1,2-Dioxygenase, domain 1"/>
    <property type="match status" value="1"/>
</dbReference>
<organism evidence="1 2">
    <name type="scientific">Sphingobacterium lactis</name>
    <dbReference type="NCBI Taxonomy" id="797291"/>
    <lineage>
        <taxon>Bacteria</taxon>
        <taxon>Pseudomonadati</taxon>
        <taxon>Bacteroidota</taxon>
        <taxon>Sphingobacteriia</taxon>
        <taxon>Sphingobacteriales</taxon>
        <taxon>Sphingobacteriaceae</taxon>
        <taxon>Sphingobacterium</taxon>
    </lineage>
</organism>
<gene>
    <name evidence="1" type="ORF">SAMN05421877_102321</name>
</gene>
<protein>
    <recommendedName>
        <fullName evidence="3">VOC domain-containing protein</fullName>
    </recommendedName>
</protein>
<dbReference type="AlphaFoldDB" id="A0A1H5UJR3"/>
<dbReference type="SUPFAM" id="SSF54593">
    <property type="entry name" value="Glyoxalase/Bleomycin resistance protein/Dihydroxybiphenyl dioxygenase"/>
    <property type="match status" value="1"/>
</dbReference>
<accession>A0A1H5UJR3</accession>
<keyword evidence="2" id="KW-1185">Reference proteome</keyword>
<dbReference type="Proteomes" id="UP000236731">
    <property type="component" value="Unassembled WGS sequence"/>
</dbReference>
<sequence length="131" mass="14713">MKNLIFEAGRNIAIKIPVDVYEDTLSFYRDILLMDTEEVAVTDAWIQRSTKVNFGTIVLWLDGVPSAEPSTVYLEIQTNQLELALPYLRTNKVRIPAVPERLPTDAHWIQDPAGTVLLLRSISVEPTHGAP</sequence>
<evidence type="ECO:0008006" key="3">
    <source>
        <dbReference type="Google" id="ProtNLM"/>
    </source>
</evidence>
<dbReference type="RefSeq" id="WP_103905331.1">
    <property type="nucleotide sequence ID" value="NZ_CP049246.1"/>
</dbReference>